<name>A0A514CYS4_9VIRU</name>
<organism evidence="1">
    <name type="scientific">Leviviridae sp</name>
    <dbReference type="NCBI Taxonomy" id="2027243"/>
    <lineage>
        <taxon>Viruses</taxon>
        <taxon>Riboviria</taxon>
        <taxon>Orthornavirae</taxon>
        <taxon>Lenarviricota</taxon>
        <taxon>Leviviricetes</taxon>
        <taxon>Norzivirales</taxon>
        <taxon>Fiersviridae</taxon>
    </lineage>
</organism>
<gene>
    <name evidence="1" type="ORF">H2Bulk35312_000003</name>
</gene>
<dbReference type="EMBL" id="MN032727">
    <property type="protein sequence ID" value="QDH86511.1"/>
    <property type="molecule type" value="Genomic_RNA"/>
</dbReference>
<evidence type="ECO:0000313" key="1">
    <source>
        <dbReference type="EMBL" id="QDH86511.1"/>
    </source>
</evidence>
<accession>A0A514CYS4</accession>
<protein>
    <submittedName>
        <fullName evidence="1">Uncharacterized protein</fullName>
    </submittedName>
</protein>
<sequence>MNFLRLTVYTVGAGNEFATYVDSLSRDLDFVLYSTFICDAEEVLYVSDGDSSSLTIELRAWIFQVPALLIVDDLIMIVRYLKSMPVVVFSRIDCGLM</sequence>
<proteinExistence type="predicted"/>
<reference evidence="1" key="1">
    <citation type="submission" date="2019-05" db="EMBL/GenBank/DDBJ databases">
        <title>Metatranscriptomic reconstruction reveals RNA viruses with the potential to shape carbon cycling in soil.</title>
        <authorList>
            <person name="Starr E.P."/>
            <person name="Nuccio E."/>
            <person name="Pett-Ridge J."/>
            <person name="Banfield J.F."/>
            <person name="Firestone M.K."/>
        </authorList>
    </citation>
    <scope>NUCLEOTIDE SEQUENCE</scope>
    <source>
        <strain evidence="1">H2_Bulk_35_scaffold_312</strain>
    </source>
</reference>